<feature type="compositionally biased region" description="Low complexity" evidence="1">
    <location>
        <begin position="155"/>
        <end position="173"/>
    </location>
</feature>
<organism evidence="2 3">
    <name type="scientific">Friedmanniomyces simplex</name>
    <dbReference type="NCBI Taxonomy" id="329884"/>
    <lineage>
        <taxon>Eukaryota</taxon>
        <taxon>Fungi</taxon>
        <taxon>Dikarya</taxon>
        <taxon>Ascomycota</taxon>
        <taxon>Pezizomycotina</taxon>
        <taxon>Dothideomycetes</taxon>
        <taxon>Dothideomycetidae</taxon>
        <taxon>Mycosphaerellales</taxon>
        <taxon>Teratosphaeriaceae</taxon>
        <taxon>Friedmanniomyces</taxon>
    </lineage>
</organism>
<reference evidence="2 3" key="1">
    <citation type="submission" date="2017-03" db="EMBL/GenBank/DDBJ databases">
        <title>Genomes of endolithic fungi from Antarctica.</title>
        <authorList>
            <person name="Coleine C."/>
            <person name="Masonjones S."/>
            <person name="Stajich J.E."/>
        </authorList>
    </citation>
    <scope>NUCLEOTIDE SEQUENCE [LARGE SCALE GENOMIC DNA]</scope>
    <source>
        <strain evidence="2 3">CCFEE 5184</strain>
    </source>
</reference>
<feature type="non-terminal residue" evidence="2">
    <location>
        <position position="645"/>
    </location>
</feature>
<dbReference type="PANTHER" id="PTHR35392:SF1">
    <property type="entry name" value="ZN(II)2CYS6 TRANSCRIPTION FACTOR (EUROFUNG)"/>
    <property type="match status" value="1"/>
</dbReference>
<dbReference type="Proteomes" id="UP000309340">
    <property type="component" value="Unassembled WGS sequence"/>
</dbReference>
<feature type="region of interest" description="Disordered" evidence="1">
    <location>
        <begin position="63"/>
        <end position="100"/>
    </location>
</feature>
<sequence>MPTLLLGPAVPFGFDSGLPGGEDELEHSLGDIDMTAGHSFIWPAQDAHWSDFASSPLDSLSTAASDWARSPGKQSVQNSSNAHASSSRSPGTGSVIFTPTSPETLDLFGDVTLIDYAETSDNPSTTNSFSPSSDDYVHVARVPGQPRGGRHLSNRPPSASRSGVAPSSSHPSVTKTTTPAGVSTRWSPSVSTSATGAWMDPSGGQWGHLDLSGFNFNLNQSATSQPLDTDPLLDIHAFTGVTTRSFDTGLPLRSTDNNGQMFMQNPYGPNYPFAPQQPQSHPGASLGDTHGYRGQHHPFLGLSGASVTQPAQRHLGFPPTVPSQYSEMAPQSSGHNVARIHDAQPVDTWFSSLPTFPSGPPARPQREAPNPQPVARQDQVAQQPRTQHAHLTIPPSAAVLAANRRLQPLVPGSSRATATTSAQAEGTKKGGRKKNMRLEAGARERSSMMRKTGACWRCALQRDPCPDGDTPCHRCHIRSQKGQQYYFECDRSKLPDFVHDFLPPSMTGMHQKQSIEDYVADKVVRWDKDNWLDIWLTCGYGPALQWRLYEFDPKDDEPCWQLQYLQDPTTRQQVSYRKYSPPFGLMRLDPSDETHFDGYMEQLLHPDHLWEFGWTCFEEETQVDDFQARLLQAMCELSTTTQDEE</sequence>
<feature type="compositionally biased region" description="Polar residues" evidence="1">
    <location>
        <begin position="90"/>
        <end position="100"/>
    </location>
</feature>
<dbReference type="AlphaFoldDB" id="A0A4U0VGR0"/>
<dbReference type="STRING" id="329884.A0A4U0VGR0"/>
<dbReference type="OrthoDB" id="4226666at2759"/>
<accession>A0A4U0VGR0</accession>
<dbReference type="PANTHER" id="PTHR35392">
    <property type="entry name" value="ZN(II)2CYS6 TRANSCRIPTION FACTOR (EUROFUNG)-RELATED-RELATED"/>
    <property type="match status" value="1"/>
</dbReference>
<feature type="compositionally biased region" description="Polar residues" evidence="1">
    <location>
        <begin position="174"/>
        <end position="195"/>
    </location>
</feature>
<keyword evidence="3" id="KW-1185">Reference proteome</keyword>
<comment type="caution">
    <text evidence="2">The sequence shown here is derived from an EMBL/GenBank/DDBJ whole genome shotgun (WGS) entry which is preliminary data.</text>
</comment>
<feature type="region of interest" description="Disordered" evidence="1">
    <location>
        <begin position="119"/>
        <end position="196"/>
    </location>
</feature>
<feature type="region of interest" description="Disordered" evidence="1">
    <location>
        <begin position="349"/>
        <end position="388"/>
    </location>
</feature>
<feature type="region of interest" description="Disordered" evidence="1">
    <location>
        <begin position="315"/>
        <end position="335"/>
    </location>
</feature>
<feature type="compositionally biased region" description="Polar residues" evidence="1">
    <location>
        <begin position="322"/>
        <end position="335"/>
    </location>
</feature>
<evidence type="ECO:0000256" key="1">
    <source>
        <dbReference type="SAM" id="MobiDB-lite"/>
    </source>
</evidence>
<feature type="compositionally biased region" description="Low complexity" evidence="1">
    <location>
        <begin position="74"/>
        <end position="89"/>
    </location>
</feature>
<name>A0A4U0VGR0_9PEZI</name>
<proteinExistence type="predicted"/>
<evidence type="ECO:0000313" key="2">
    <source>
        <dbReference type="EMBL" id="TKA48284.1"/>
    </source>
</evidence>
<feature type="compositionally biased region" description="Low complexity" evidence="1">
    <location>
        <begin position="413"/>
        <end position="422"/>
    </location>
</feature>
<dbReference type="InterPro" id="IPR052973">
    <property type="entry name" value="Fungal_sec-metab_reg_TF"/>
</dbReference>
<gene>
    <name evidence="2" type="ORF">B0A55_13400</name>
</gene>
<feature type="compositionally biased region" description="Low complexity" evidence="1">
    <location>
        <begin position="119"/>
        <end position="134"/>
    </location>
</feature>
<protein>
    <submittedName>
        <fullName evidence="2">Uncharacterized protein</fullName>
    </submittedName>
</protein>
<evidence type="ECO:0000313" key="3">
    <source>
        <dbReference type="Proteomes" id="UP000309340"/>
    </source>
</evidence>
<dbReference type="EMBL" id="NAJQ01002160">
    <property type="protein sequence ID" value="TKA48284.1"/>
    <property type="molecule type" value="Genomic_DNA"/>
</dbReference>
<feature type="region of interest" description="Disordered" evidence="1">
    <location>
        <begin position="409"/>
        <end position="444"/>
    </location>
</feature>